<feature type="transmembrane region" description="Helical" evidence="1">
    <location>
        <begin position="12"/>
        <end position="38"/>
    </location>
</feature>
<organism evidence="3 4">
    <name type="scientific">Sporomusa silvacetica DSM 10669</name>
    <dbReference type="NCBI Taxonomy" id="1123289"/>
    <lineage>
        <taxon>Bacteria</taxon>
        <taxon>Bacillati</taxon>
        <taxon>Bacillota</taxon>
        <taxon>Negativicutes</taxon>
        <taxon>Selenomonadales</taxon>
        <taxon>Sporomusaceae</taxon>
        <taxon>Sporomusa</taxon>
    </lineage>
</organism>
<keyword evidence="4" id="KW-1185">Reference proteome</keyword>
<name>A0ABZ3IR05_9FIRM</name>
<dbReference type="NCBIfam" id="TIGR02870">
    <property type="entry name" value="spore_II_D"/>
    <property type="match status" value="1"/>
</dbReference>
<feature type="domain" description="Sporulation stage II protein D amidase enhancer LytB N-terminal" evidence="2">
    <location>
        <begin position="62"/>
        <end position="170"/>
    </location>
</feature>
<protein>
    <recommendedName>
        <fullName evidence="2">Sporulation stage II protein D amidase enhancer LytB N-terminal domain-containing protein</fullName>
    </recommendedName>
</protein>
<gene>
    <name evidence="3" type="ORF">SPSIL_043590</name>
</gene>
<evidence type="ECO:0000313" key="4">
    <source>
        <dbReference type="Proteomes" id="UP000216752"/>
    </source>
</evidence>
<reference evidence="3" key="1">
    <citation type="submission" date="2024-05" db="EMBL/GenBank/DDBJ databases">
        <title>Isolation and characterization of Sporomusa carbonis sp. nov., a carboxydotrophic hydrogenogen in the genus of Sporomusa isolated from a charcoal burning pile.</title>
        <authorList>
            <person name="Boeer T."/>
            <person name="Rosenbaum F."/>
            <person name="Eysell L."/>
            <person name="Mueller V."/>
            <person name="Daniel R."/>
            <person name="Poehlein A."/>
        </authorList>
    </citation>
    <scope>NUCLEOTIDE SEQUENCE [LARGE SCALE GENOMIC DNA]</scope>
    <source>
        <strain evidence="3">DSM 10669</strain>
    </source>
</reference>
<evidence type="ECO:0000259" key="2">
    <source>
        <dbReference type="Pfam" id="PF08486"/>
    </source>
</evidence>
<sequence length="342" mass="37566">MEFAKEGELVRYIAICSILLVIVSVIAVPSIVVVLSTYDTNRMADNQSTVLRGEDITIKVYMHEINQIVSMNLEDYVKGVVAAEMPAEFEVEALKAQAVAARTYAVKHMVIFGGTGAGEHPGADVTTDHNDSQAWYNETKLKENWGTNYSKYWSKVCTAVDQTQGLIITYQGEPINAVFHSTSGERTASAKEVWGFDYPYLQSVACSWDQLSPRYQDTKEISLAELEARLGTDAGIMATAQSGGSAGVVSIIDYTDSGRVNRVRIGSKTLTGLEVRQQLELRSANFNVKAASDKLIFRTIGYGHGVGLCQYGANGQAKQNRDFRQILTYYYTGTALKNIFGS</sequence>
<keyword evidence="1" id="KW-1133">Transmembrane helix</keyword>
<dbReference type="PANTHER" id="PTHR30032:SF4">
    <property type="entry name" value="AMIDASE ENHANCER"/>
    <property type="match status" value="1"/>
</dbReference>
<proteinExistence type="predicted"/>
<accession>A0ABZ3IR05</accession>
<dbReference type="InterPro" id="IPR051922">
    <property type="entry name" value="Bact_Sporulation_Assoc"/>
</dbReference>
<evidence type="ECO:0000313" key="3">
    <source>
        <dbReference type="EMBL" id="XFO68139.1"/>
    </source>
</evidence>
<dbReference type="NCBIfam" id="TIGR02669">
    <property type="entry name" value="SpoIID_LytB"/>
    <property type="match status" value="1"/>
</dbReference>
<dbReference type="Proteomes" id="UP000216752">
    <property type="component" value="Chromosome"/>
</dbReference>
<dbReference type="PANTHER" id="PTHR30032">
    <property type="entry name" value="N-ACETYLMURAMOYL-L-ALANINE AMIDASE-RELATED"/>
    <property type="match status" value="1"/>
</dbReference>
<dbReference type="EMBL" id="CP155573">
    <property type="protein sequence ID" value="XFO68139.1"/>
    <property type="molecule type" value="Genomic_DNA"/>
</dbReference>
<dbReference type="InterPro" id="IPR014225">
    <property type="entry name" value="Spore_II_D_firmicutes"/>
</dbReference>
<dbReference type="InterPro" id="IPR013486">
    <property type="entry name" value="SpoIID/LytB"/>
</dbReference>
<dbReference type="Pfam" id="PF08486">
    <property type="entry name" value="SpoIID"/>
    <property type="match status" value="1"/>
</dbReference>
<evidence type="ECO:0000256" key="1">
    <source>
        <dbReference type="SAM" id="Phobius"/>
    </source>
</evidence>
<dbReference type="InterPro" id="IPR013693">
    <property type="entry name" value="SpoIID/LytB_N"/>
</dbReference>
<keyword evidence="1" id="KW-0472">Membrane</keyword>
<keyword evidence="1" id="KW-0812">Transmembrane</keyword>